<protein>
    <submittedName>
        <fullName evidence="2">DUF5994 family protein</fullName>
    </submittedName>
</protein>
<dbReference type="RefSeq" id="WP_308484693.1">
    <property type="nucleotide sequence ID" value="NZ_OY726398.1"/>
</dbReference>
<sequence length="173" mass="19293">MTQQQTHFATSRHPTPPQRRPRLRLKPKAAQAGHVDGAWWPWSGTLTTELPGLLSVLSVRVGSIQRVRYNLSEWAPAPSKLTTDGRTVRLDGYERQPVNTLEVLGADRSRILLLVVPPRTKPDQAHETMMSAAAPNNDSNVDALLVISDRERESRTARAHAEHRWVSKAGDLS</sequence>
<gene>
    <name evidence="2" type="ORF">MU0102_004002</name>
</gene>
<evidence type="ECO:0000313" key="2">
    <source>
        <dbReference type="EMBL" id="CAJ1510107.1"/>
    </source>
</evidence>
<dbReference type="EMBL" id="OY726398">
    <property type="protein sequence ID" value="CAJ1510107.1"/>
    <property type="molecule type" value="Genomic_DNA"/>
</dbReference>
<reference evidence="2 3" key="1">
    <citation type="submission" date="2023-08" db="EMBL/GenBank/DDBJ databases">
        <authorList>
            <person name="Folkvardsen B D."/>
            <person name="Norman A."/>
        </authorList>
    </citation>
    <scope>NUCLEOTIDE SEQUENCE [LARGE SCALE GENOMIC DNA]</scope>
    <source>
        <strain evidence="2 3">Mu0102</strain>
    </source>
</reference>
<accession>A0ABN9NUV5</accession>
<dbReference type="Proteomes" id="UP001190464">
    <property type="component" value="Chromosome"/>
</dbReference>
<name>A0ABN9NUV5_9MYCO</name>
<dbReference type="InterPro" id="IPR046036">
    <property type="entry name" value="DUF5994"/>
</dbReference>
<proteinExistence type="predicted"/>
<evidence type="ECO:0000313" key="3">
    <source>
        <dbReference type="Proteomes" id="UP001190464"/>
    </source>
</evidence>
<keyword evidence="3" id="KW-1185">Reference proteome</keyword>
<feature type="region of interest" description="Disordered" evidence="1">
    <location>
        <begin position="1"/>
        <end position="28"/>
    </location>
</feature>
<organism evidence="2 3">
    <name type="scientific">[Mycobacterium] holstebronense</name>
    <dbReference type="NCBI Taxonomy" id="3064288"/>
    <lineage>
        <taxon>Bacteria</taxon>
        <taxon>Bacillati</taxon>
        <taxon>Actinomycetota</taxon>
        <taxon>Actinomycetes</taxon>
        <taxon>Mycobacteriales</taxon>
        <taxon>Mycobacteriaceae</taxon>
        <taxon>Mycolicibacterium</taxon>
    </lineage>
</organism>
<evidence type="ECO:0000256" key="1">
    <source>
        <dbReference type="SAM" id="MobiDB-lite"/>
    </source>
</evidence>
<dbReference type="Pfam" id="PF19457">
    <property type="entry name" value="DUF5994"/>
    <property type="match status" value="1"/>
</dbReference>